<dbReference type="InterPro" id="IPR050700">
    <property type="entry name" value="YIM1/Zinc_Alcohol_DH_Fams"/>
</dbReference>
<evidence type="ECO:0000259" key="2">
    <source>
        <dbReference type="SMART" id="SM00829"/>
    </source>
</evidence>
<dbReference type="PANTHER" id="PTHR11695:SF294">
    <property type="entry name" value="RETICULON-4-INTERACTING PROTEIN 1, MITOCHONDRIAL"/>
    <property type="match status" value="1"/>
</dbReference>
<dbReference type="AlphaFoldDB" id="A0A165DFJ6"/>
<name>A0A165DFJ6_9BASI</name>
<dbReference type="InterPro" id="IPR020843">
    <property type="entry name" value="ER"/>
</dbReference>
<dbReference type="InParanoid" id="A0A165DFJ6"/>
<evidence type="ECO:0000313" key="3">
    <source>
        <dbReference type="EMBL" id="KZT52702.1"/>
    </source>
</evidence>
<dbReference type="EMBL" id="KV424058">
    <property type="protein sequence ID" value="KZT52702.1"/>
    <property type="molecule type" value="Genomic_DNA"/>
</dbReference>
<dbReference type="CDD" id="cd05289">
    <property type="entry name" value="MDR_like_2"/>
    <property type="match status" value="1"/>
</dbReference>
<dbReference type="SMART" id="SM00829">
    <property type="entry name" value="PKS_ER"/>
    <property type="match status" value="1"/>
</dbReference>
<dbReference type="GO" id="GO:0016491">
    <property type="term" value="F:oxidoreductase activity"/>
    <property type="evidence" value="ECO:0007669"/>
    <property type="project" value="InterPro"/>
</dbReference>
<dbReference type="Pfam" id="PF08240">
    <property type="entry name" value="ADH_N"/>
    <property type="match status" value="1"/>
</dbReference>
<dbReference type="STRING" id="1353952.A0A165DFJ6"/>
<proteinExistence type="predicted"/>
<evidence type="ECO:0000313" key="4">
    <source>
        <dbReference type="Proteomes" id="UP000076842"/>
    </source>
</evidence>
<organism evidence="3 4">
    <name type="scientific">Calocera cornea HHB12733</name>
    <dbReference type="NCBI Taxonomy" id="1353952"/>
    <lineage>
        <taxon>Eukaryota</taxon>
        <taxon>Fungi</taxon>
        <taxon>Dikarya</taxon>
        <taxon>Basidiomycota</taxon>
        <taxon>Agaricomycotina</taxon>
        <taxon>Dacrymycetes</taxon>
        <taxon>Dacrymycetales</taxon>
        <taxon>Dacrymycetaceae</taxon>
        <taxon>Calocera</taxon>
    </lineage>
</organism>
<dbReference type="Gene3D" id="3.40.50.720">
    <property type="entry name" value="NAD(P)-binding Rossmann-like Domain"/>
    <property type="match status" value="1"/>
</dbReference>
<dbReference type="InterPro" id="IPR036291">
    <property type="entry name" value="NAD(P)-bd_dom_sf"/>
</dbReference>
<dbReference type="InterPro" id="IPR011032">
    <property type="entry name" value="GroES-like_sf"/>
</dbReference>
<dbReference type="SUPFAM" id="SSF51735">
    <property type="entry name" value="NAD(P)-binding Rossmann-fold domains"/>
    <property type="match status" value="1"/>
</dbReference>
<feature type="region of interest" description="Disordered" evidence="1">
    <location>
        <begin position="240"/>
        <end position="260"/>
    </location>
</feature>
<protein>
    <submittedName>
        <fullName evidence="3">GroES-like protein</fullName>
    </submittedName>
</protein>
<keyword evidence="4" id="KW-1185">Reference proteome</keyword>
<reference evidence="3 4" key="1">
    <citation type="journal article" date="2016" name="Mol. Biol. Evol.">
        <title>Comparative Genomics of Early-Diverging Mushroom-Forming Fungi Provides Insights into the Origins of Lignocellulose Decay Capabilities.</title>
        <authorList>
            <person name="Nagy L.G."/>
            <person name="Riley R."/>
            <person name="Tritt A."/>
            <person name="Adam C."/>
            <person name="Daum C."/>
            <person name="Floudas D."/>
            <person name="Sun H."/>
            <person name="Yadav J.S."/>
            <person name="Pangilinan J."/>
            <person name="Larsson K.H."/>
            <person name="Matsuura K."/>
            <person name="Barry K."/>
            <person name="Labutti K."/>
            <person name="Kuo R."/>
            <person name="Ohm R.A."/>
            <person name="Bhattacharya S.S."/>
            <person name="Shirouzu T."/>
            <person name="Yoshinaga Y."/>
            <person name="Martin F.M."/>
            <person name="Grigoriev I.V."/>
            <person name="Hibbett D.S."/>
        </authorList>
    </citation>
    <scope>NUCLEOTIDE SEQUENCE [LARGE SCALE GENOMIC DNA]</scope>
    <source>
        <strain evidence="3 4">HHB12733</strain>
    </source>
</reference>
<evidence type="ECO:0000256" key="1">
    <source>
        <dbReference type="SAM" id="MobiDB-lite"/>
    </source>
</evidence>
<dbReference type="InterPro" id="IPR013154">
    <property type="entry name" value="ADH-like_N"/>
</dbReference>
<feature type="compositionally biased region" description="Low complexity" evidence="1">
    <location>
        <begin position="245"/>
        <end position="260"/>
    </location>
</feature>
<sequence>MESMRALILTKYGKLEEALTVMSTPKPTLDESSANVLVRVKAAAINPLDAKIAEGALNILFSEKFPAGVGLDLSGIVEKAGKDTGFNPGDEVFGIMPMTARGSMAEYALLPASMLAIKPHTLSFAESSALGVVGVTALQALAHHKGAKEVAFIPGGLGGVGSMALQLAKHQFGFARTITSVSTAKVAILKEKIPDVDIVVDYKKVDPATVIPAGSVDFVLDPLGTPYAWAKYLRTDATKKPTMVPSSLPSHRRPSSAPLA</sequence>
<dbReference type="SUPFAM" id="SSF50129">
    <property type="entry name" value="GroES-like"/>
    <property type="match status" value="1"/>
</dbReference>
<feature type="domain" description="Enoyl reductase (ER)" evidence="2">
    <location>
        <begin position="14"/>
        <end position="248"/>
    </location>
</feature>
<dbReference type="OrthoDB" id="9930022at2759"/>
<gene>
    <name evidence="3" type="ORF">CALCODRAFT_501969</name>
</gene>
<dbReference type="PANTHER" id="PTHR11695">
    <property type="entry name" value="ALCOHOL DEHYDROGENASE RELATED"/>
    <property type="match status" value="1"/>
</dbReference>
<dbReference type="Proteomes" id="UP000076842">
    <property type="component" value="Unassembled WGS sequence"/>
</dbReference>
<accession>A0A165DFJ6</accession>
<dbReference type="Gene3D" id="3.90.180.10">
    <property type="entry name" value="Medium-chain alcohol dehydrogenases, catalytic domain"/>
    <property type="match status" value="1"/>
</dbReference>